<name>A0A9P7MSG4_9HYPO</name>
<dbReference type="FunFam" id="1.20.910.10:FF:000003">
    <property type="entry name" value="Hydroxymethylpyrimidine/phosphomethylpyrimidine kinase THI20"/>
    <property type="match status" value="1"/>
</dbReference>
<dbReference type="AlphaFoldDB" id="A0A9P7MSG4"/>
<evidence type="ECO:0000313" key="6">
    <source>
        <dbReference type="Proteomes" id="UP000784919"/>
    </source>
</evidence>
<evidence type="ECO:0000313" key="5">
    <source>
        <dbReference type="Proteomes" id="UP000742024"/>
    </source>
</evidence>
<dbReference type="InterPro" id="IPR013749">
    <property type="entry name" value="PM/HMP-P_kinase-1"/>
</dbReference>
<dbReference type="SUPFAM" id="SSF53613">
    <property type="entry name" value="Ribokinase-like"/>
    <property type="match status" value="1"/>
</dbReference>
<organism evidence="4 6">
    <name type="scientific">Claviceps arundinis</name>
    <dbReference type="NCBI Taxonomy" id="1623583"/>
    <lineage>
        <taxon>Eukaryota</taxon>
        <taxon>Fungi</taxon>
        <taxon>Dikarya</taxon>
        <taxon>Ascomycota</taxon>
        <taxon>Pezizomycotina</taxon>
        <taxon>Sordariomycetes</taxon>
        <taxon>Hypocreomycetidae</taxon>
        <taxon>Hypocreales</taxon>
        <taxon>Clavicipitaceae</taxon>
        <taxon>Claviceps</taxon>
    </lineage>
</organism>
<dbReference type="EMBL" id="SRPR01000157">
    <property type="protein sequence ID" value="KAG5958011.1"/>
    <property type="molecule type" value="Genomic_DNA"/>
</dbReference>
<dbReference type="GO" id="GO:0005829">
    <property type="term" value="C:cytosol"/>
    <property type="evidence" value="ECO:0007669"/>
    <property type="project" value="TreeGrafter"/>
</dbReference>
<gene>
    <name evidence="4" type="ORF">E4U56_008482</name>
    <name evidence="3" type="ORF">E4U57_001546</name>
</gene>
<dbReference type="Pfam" id="PF08543">
    <property type="entry name" value="Phos_pyr_kin"/>
    <property type="match status" value="1"/>
</dbReference>
<feature type="domain" description="Thiaminase-2/PQQC" evidence="1">
    <location>
        <begin position="303"/>
        <end position="508"/>
    </location>
</feature>
<dbReference type="GO" id="GO:0050334">
    <property type="term" value="F:thiaminase activity"/>
    <property type="evidence" value="ECO:0007669"/>
    <property type="project" value="InterPro"/>
</dbReference>
<dbReference type="CDD" id="cd01169">
    <property type="entry name" value="HMPP_kinase"/>
    <property type="match status" value="1"/>
</dbReference>
<evidence type="ECO:0008006" key="7">
    <source>
        <dbReference type="Google" id="ProtNLM"/>
    </source>
</evidence>
<dbReference type="Proteomes" id="UP000784919">
    <property type="component" value="Unassembled WGS sequence"/>
</dbReference>
<dbReference type="Proteomes" id="UP000742024">
    <property type="component" value="Unassembled WGS sequence"/>
</dbReference>
<dbReference type="NCBIfam" id="TIGR00097">
    <property type="entry name" value="HMP-P_kinase"/>
    <property type="match status" value="1"/>
</dbReference>
<dbReference type="CDD" id="cd19367">
    <property type="entry name" value="TenA_C_ScTHI20-like"/>
    <property type="match status" value="1"/>
</dbReference>
<reference evidence="4 5" key="1">
    <citation type="journal article" date="2020" name="bioRxiv">
        <title>Whole genome comparisons of ergot fungi reveals the divergence and evolution of species within the genus Claviceps are the result of varying mechanisms driving genome evolution and host range expansion.</title>
        <authorList>
            <person name="Wyka S.A."/>
            <person name="Mondo S.J."/>
            <person name="Liu M."/>
            <person name="Dettman J."/>
            <person name="Nalam V."/>
            <person name="Broders K.D."/>
        </authorList>
    </citation>
    <scope>NUCLEOTIDE SEQUENCE</scope>
    <source>
        <strain evidence="4">CCC 1102</strain>
        <strain evidence="3 5">LM583</strain>
    </source>
</reference>
<proteinExistence type="predicted"/>
<dbReference type="GO" id="GO:0009228">
    <property type="term" value="P:thiamine biosynthetic process"/>
    <property type="evidence" value="ECO:0007669"/>
    <property type="project" value="InterPro"/>
</dbReference>
<dbReference type="InterPro" id="IPR004305">
    <property type="entry name" value="Thiaminase-2/PQQC"/>
</dbReference>
<dbReference type="NCBIfam" id="TIGR04306">
    <property type="entry name" value="salvage_TenA"/>
    <property type="match status" value="1"/>
</dbReference>
<dbReference type="SUPFAM" id="SSF48613">
    <property type="entry name" value="Heme oxygenase-like"/>
    <property type="match status" value="1"/>
</dbReference>
<evidence type="ECO:0000313" key="4">
    <source>
        <dbReference type="EMBL" id="KAG5969108.1"/>
    </source>
</evidence>
<dbReference type="InterPro" id="IPR004399">
    <property type="entry name" value="HMP/HMP-P_kinase_dom"/>
</dbReference>
<dbReference type="InterPro" id="IPR027574">
    <property type="entry name" value="Thiaminase_II"/>
</dbReference>
<dbReference type="GO" id="GO:0008972">
    <property type="term" value="F:phosphomethylpyrimidine kinase activity"/>
    <property type="evidence" value="ECO:0007669"/>
    <property type="project" value="InterPro"/>
</dbReference>
<keyword evidence="5" id="KW-1185">Reference proteome</keyword>
<comment type="caution">
    <text evidence="4">The sequence shown here is derived from an EMBL/GenBank/DDBJ whole genome shotgun (WGS) entry which is preliminary data.</text>
</comment>
<dbReference type="PANTHER" id="PTHR20858:SF17">
    <property type="entry name" value="HYDROXYMETHYLPYRIMIDINE_PHOSPHOMETHYLPYRIMIDINE KINASE THI20-RELATED"/>
    <property type="match status" value="1"/>
</dbReference>
<evidence type="ECO:0000259" key="2">
    <source>
        <dbReference type="Pfam" id="PF08543"/>
    </source>
</evidence>
<sequence length="513" mass="56048">MVRGRVLVIAGSDSSGGAGLEADQKVLAAHGCYAMTATTALTAQNTTGVRAVHVVPSSFVEEQIEACFEDVGVDVVKTGMLAAASTIEMVAKQVVKHSVSSLVVDPVMVSTSGAQLLPHEAIHELSRHLLPLTMVLTPNIPEAKLILAENGASPSVYDNPQSVADVENMGRQIRALGPKWVLVKGGHLPFRSDMTVAQVDDDKHVVVDVLVGPNDQVLRVESPYQASSSTHGTGCSLASAISAGIAQGANITSAVRSACRYIEAGIRTAPSLGRGNGPLNHFHSIQTLPFSPGYFVEYLLRRPDVEHVWRRYIHHPFVMALGNGSLPLDSFKGYIIQDYLYLVHFSRANALAAYKAKNVEEITRSNAIVGHVTREMQLHVNYCQTFGISEAEIQATEEKQACTAYTRYVLEVGQSEDWLALQMALAPCLLGYGAVAKMLHTHESTRRGAENVYWPWIQNYVADDYVQAVRLGSELLEKHMQLQSPTRIEELVKIFIHATKMEIGFWEMFPHAI</sequence>
<accession>A0A9P7MSG4</accession>
<dbReference type="PANTHER" id="PTHR20858">
    <property type="entry name" value="PHOSPHOMETHYLPYRIMIDINE KINASE"/>
    <property type="match status" value="1"/>
</dbReference>
<dbReference type="InterPro" id="IPR029056">
    <property type="entry name" value="Ribokinase-like"/>
</dbReference>
<dbReference type="Gene3D" id="1.20.910.10">
    <property type="entry name" value="Heme oxygenase-like"/>
    <property type="match status" value="1"/>
</dbReference>
<feature type="domain" description="Pyridoxamine kinase/Phosphomethylpyrimidine kinase" evidence="2">
    <location>
        <begin position="13"/>
        <end position="280"/>
    </location>
</feature>
<protein>
    <recommendedName>
        <fullName evidence="7">Thiamin biosynthesis protein thi-4</fullName>
    </recommendedName>
</protein>
<dbReference type="EMBL" id="SRPS01000099">
    <property type="protein sequence ID" value="KAG5969108.1"/>
    <property type="molecule type" value="Genomic_DNA"/>
</dbReference>
<dbReference type="GO" id="GO:0008902">
    <property type="term" value="F:hydroxymethylpyrimidine kinase activity"/>
    <property type="evidence" value="ECO:0007669"/>
    <property type="project" value="TreeGrafter"/>
</dbReference>
<dbReference type="OrthoDB" id="10028886at2759"/>
<dbReference type="FunFam" id="3.40.1190.20:FF:000034">
    <property type="entry name" value="Putative hydroxymethylpyrimidine/ phosphomethylpyrimidine kinase 2"/>
    <property type="match status" value="1"/>
</dbReference>
<dbReference type="Pfam" id="PF03070">
    <property type="entry name" value="TENA_THI-4"/>
    <property type="match status" value="1"/>
</dbReference>
<evidence type="ECO:0000259" key="1">
    <source>
        <dbReference type="Pfam" id="PF03070"/>
    </source>
</evidence>
<evidence type="ECO:0000313" key="3">
    <source>
        <dbReference type="EMBL" id="KAG5958011.1"/>
    </source>
</evidence>
<dbReference type="Gene3D" id="3.40.1190.20">
    <property type="match status" value="1"/>
</dbReference>
<dbReference type="InterPro" id="IPR016084">
    <property type="entry name" value="Haem_Oase-like_multi-hlx"/>
</dbReference>